<proteinExistence type="predicted"/>
<keyword evidence="2" id="KW-0812">Transmembrane</keyword>
<organism evidence="3 4">
    <name type="scientific">Enemella dayhoffiae</name>
    <dbReference type="NCBI Taxonomy" id="2016507"/>
    <lineage>
        <taxon>Bacteria</taxon>
        <taxon>Bacillati</taxon>
        <taxon>Actinomycetota</taxon>
        <taxon>Actinomycetes</taxon>
        <taxon>Propionibacteriales</taxon>
        <taxon>Propionibacteriaceae</taxon>
        <taxon>Enemella</taxon>
    </lineage>
</organism>
<evidence type="ECO:0008006" key="5">
    <source>
        <dbReference type="Google" id="ProtNLM"/>
    </source>
</evidence>
<protein>
    <recommendedName>
        <fullName evidence="5">PrgI family protein</fullName>
    </recommendedName>
</protein>
<keyword evidence="2" id="KW-1133">Transmembrane helix</keyword>
<dbReference type="EMBL" id="NMVQ01000007">
    <property type="protein sequence ID" value="OYO23473.1"/>
    <property type="molecule type" value="Genomic_DNA"/>
</dbReference>
<feature type="region of interest" description="Disordered" evidence="1">
    <location>
        <begin position="149"/>
        <end position="169"/>
    </location>
</feature>
<keyword evidence="4" id="KW-1185">Reference proteome</keyword>
<feature type="transmembrane region" description="Helical" evidence="2">
    <location>
        <begin position="57"/>
        <end position="78"/>
    </location>
</feature>
<evidence type="ECO:0000256" key="2">
    <source>
        <dbReference type="SAM" id="Phobius"/>
    </source>
</evidence>
<evidence type="ECO:0000256" key="1">
    <source>
        <dbReference type="SAM" id="MobiDB-lite"/>
    </source>
</evidence>
<evidence type="ECO:0000313" key="4">
    <source>
        <dbReference type="Proteomes" id="UP000216311"/>
    </source>
</evidence>
<comment type="caution">
    <text evidence="3">The sequence shown here is derived from an EMBL/GenBank/DDBJ whole genome shotgun (WGS) entry which is preliminary data.</text>
</comment>
<evidence type="ECO:0000313" key="3">
    <source>
        <dbReference type="EMBL" id="OYO23473.1"/>
    </source>
</evidence>
<accession>A0A255H8F3</accession>
<feature type="transmembrane region" description="Helical" evidence="2">
    <location>
        <begin position="33"/>
        <end position="51"/>
    </location>
</feature>
<dbReference type="AlphaFoldDB" id="A0A255H8F3"/>
<keyword evidence="2" id="KW-0472">Membrane</keyword>
<dbReference type="RefSeq" id="WP_094363231.1">
    <property type="nucleotide sequence ID" value="NZ_NMVQ01000007.1"/>
</dbReference>
<gene>
    <name evidence="3" type="ORF">CGZ93_05890</name>
</gene>
<dbReference type="OrthoDB" id="3824666at2"/>
<dbReference type="Proteomes" id="UP000216311">
    <property type="component" value="Unassembled WGS sequence"/>
</dbReference>
<name>A0A255H8F3_9ACTN</name>
<sequence length="169" mass="18507">MRSSDYTRLKQRENKLWEFGGIAIPGGLSTTRAAVAGVCFALGAIVAAIAGRVSGSPLVGVVGMLGAVAAAAVGYLWAGRPSVDRMTLPQRLSVLLDYTFSQPRRISGFSRDSEPDRIHWQAIIWEPRDDAWFGTREVYADHYRSLRERGTPTRSLSERGTSESKGHRG</sequence>
<reference evidence="3 4" key="1">
    <citation type="submission" date="2017-07" db="EMBL/GenBank/DDBJ databases">
        <title>Draft whole genome sequences of clinical Proprionibacteriaceae strains.</title>
        <authorList>
            <person name="Bernier A.-M."/>
            <person name="Bernard K."/>
            <person name="Domingo M.-C."/>
        </authorList>
    </citation>
    <scope>NUCLEOTIDE SEQUENCE [LARGE SCALE GENOMIC DNA]</scope>
    <source>
        <strain evidence="3 4">NML 130396</strain>
    </source>
</reference>